<reference evidence="2 3" key="1">
    <citation type="submission" date="2020-08" db="EMBL/GenBank/DDBJ databases">
        <title>Sequencing the genomes of 1000 actinobacteria strains.</title>
        <authorList>
            <person name="Klenk H.-P."/>
        </authorList>
    </citation>
    <scope>NUCLEOTIDE SEQUENCE [LARGE SCALE GENOMIC DNA]</scope>
    <source>
        <strain evidence="2 3">DSM 24947</strain>
    </source>
</reference>
<dbReference type="Proteomes" id="UP000573729">
    <property type="component" value="Unassembled WGS sequence"/>
</dbReference>
<evidence type="ECO:0000313" key="2">
    <source>
        <dbReference type="EMBL" id="MBB4668049.1"/>
    </source>
</evidence>
<proteinExistence type="predicted"/>
<keyword evidence="3" id="KW-1185">Reference proteome</keyword>
<evidence type="ECO:0000313" key="3">
    <source>
        <dbReference type="Proteomes" id="UP000573729"/>
    </source>
</evidence>
<name>A0A7W7FM52_9MICO</name>
<dbReference type="EMBL" id="JACHMD010000001">
    <property type="protein sequence ID" value="MBB4668049.1"/>
    <property type="molecule type" value="Genomic_DNA"/>
</dbReference>
<keyword evidence="1" id="KW-0732">Signal</keyword>
<comment type="caution">
    <text evidence="2">The sequence shown here is derived from an EMBL/GenBank/DDBJ whole genome shotgun (WGS) entry which is preliminary data.</text>
</comment>
<sequence>MKTIGVLLAVILLTVSVPGCARTVDSRPSGETGVWQLQSEPSRDSTSIDIVVSRLECASGVTGEVLNPLVRSERDRVVVTTPVADNGTDDGECQGNNGVALNVSLGESLGERILVDGACLDTDARTTTLCDDPVRWRP</sequence>
<dbReference type="RefSeq" id="WP_184219456.1">
    <property type="nucleotide sequence ID" value="NZ_JACHMD010000001.1"/>
</dbReference>
<evidence type="ECO:0008006" key="4">
    <source>
        <dbReference type="Google" id="ProtNLM"/>
    </source>
</evidence>
<accession>A0A7W7FM52</accession>
<feature type="chain" id="PRO_5039586239" description="Lipoprotein" evidence="1">
    <location>
        <begin position="22"/>
        <end position="138"/>
    </location>
</feature>
<evidence type="ECO:0000256" key="1">
    <source>
        <dbReference type="SAM" id="SignalP"/>
    </source>
</evidence>
<dbReference type="AlphaFoldDB" id="A0A7W7FM52"/>
<gene>
    <name evidence="2" type="ORF">BKA24_002758</name>
</gene>
<feature type="signal peptide" evidence="1">
    <location>
        <begin position="1"/>
        <end position="21"/>
    </location>
</feature>
<protein>
    <recommendedName>
        <fullName evidence="4">Lipoprotein</fullName>
    </recommendedName>
</protein>
<organism evidence="2 3">
    <name type="scientific">Microbacterium marinum</name>
    <dbReference type="NCBI Taxonomy" id="421115"/>
    <lineage>
        <taxon>Bacteria</taxon>
        <taxon>Bacillati</taxon>
        <taxon>Actinomycetota</taxon>
        <taxon>Actinomycetes</taxon>
        <taxon>Micrococcales</taxon>
        <taxon>Microbacteriaceae</taxon>
        <taxon>Microbacterium</taxon>
    </lineage>
</organism>